<name>A0A146KF52_9EUKA</name>
<evidence type="ECO:0000313" key="1">
    <source>
        <dbReference type="EMBL" id="JAP94818.1"/>
    </source>
</evidence>
<dbReference type="AlphaFoldDB" id="A0A146KF52"/>
<feature type="non-terminal residue" evidence="1">
    <location>
        <position position="1"/>
    </location>
</feature>
<gene>
    <name evidence="1" type="ORF">TPC1_12389</name>
</gene>
<accession>A0A146KF52</accession>
<feature type="non-terminal residue" evidence="1">
    <location>
        <position position="867"/>
    </location>
</feature>
<proteinExistence type="predicted"/>
<reference evidence="1" key="1">
    <citation type="submission" date="2015-07" db="EMBL/GenBank/DDBJ databases">
        <title>Adaptation to a free-living lifestyle via gene acquisitions in the diplomonad Trepomonas sp. PC1.</title>
        <authorList>
            <person name="Xu F."/>
            <person name="Jerlstrom-Hultqvist J."/>
            <person name="Kolisko M."/>
            <person name="Simpson A.G.B."/>
            <person name="Roger A.J."/>
            <person name="Svard S.G."/>
            <person name="Andersson J.O."/>
        </authorList>
    </citation>
    <scope>NUCLEOTIDE SEQUENCE</scope>
    <source>
        <strain evidence="1">PC1</strain>
    </source>
</reference>
<organism evidence="1">
    <name type="scientific">Trepomonas sp. PC1</name>
    <dbReference type="NCBI Taxonomy" id="1076344"/>
    <lineage>
        <taxon>Eukaryota</taxon>
        <taxon>Metamonada</taxon>
        <taxon>Diplomonadida</taxon>
        <taxon>Hexamitidae</taxon>
        <taxon>Hexamitinae</taxon>
        <taxon>Trepomonas</taxon>
    </lineage>
</organism>
<dbReference type="EMBL" id="GDID01001788">
    <property type="protein sequence ID" value="JAP94818.1"/>
    <property type="molecule type" value="Transcribed_RNA"/>
</dbReference>
<protein>
    <submittedName>
        <fullName evidence="1">Uncharacterized protein</fullName>
    </submittedName>
</protein>
<sequence length="867" mass="98962">DKSQVQEGKFYFKESTIDLPTAQKLMLIGNSLFHGFLLDHVVYLQLNDKKLKFPLLESQQMHILSVISSSKYIVVSNDLLSDVYLFDDSSLKFQFQLKQKASYISNHFIGTLSGQIINLEENKILCTLDSEIVQLQHRKSRMMASTLTKTVVFPTLVPHEQKQIGSKPRKDTRHGGLVDAEKSYAVRPNNKIFVYDNQQNLVTSTISLKESVGDIFVDLVTKQHVKSNNAEFGLLEQCTCNKNICLSWTDSSLFVLDLQLPAVIQSYSLNGNCLVQNGKVFVQQEAKMLIFEACFGEQLGQDKSLKSLLQSIVAPGEVSTGVGMTKSIVVDVAKPETLQKQEFVLAREEVTDSEVSQISSVYSVSQPQLMVSPTVIQATSPAQIHSIFEEEFTPQIDGAEHYEKPVKTIPYQQGLKLFRLKSSKTSPLLPFFPFLCEIEPMQEVDLDKLPSLAQFVAQKYLQISLLPNIQQMQTNGIELLDANDFEMCQLNKFVVQQTKNSINLLSQCSNYDPFTNHVKMRIQSLLNKCVMSLAAFDDIQQTSYMRQLHTPNAINLQENIDQILFNCELPPSSFNSQVITRYEMMKPLLNQFQKVFIQLVFGIEQLSDIKLRENEISTVQLEFIKTFQKDLDHSIDDSSEIVNYLLTKQQIQDQTQKKFLDEILHYKSSCNLLFKNLIWQFICVFVVPKLQGNPNKYLILAILTETPLTQMCCLLKHALQNNLSLALKTDQILVKSLFEQLRNDDFYQSLKEFNEDIVTCISENHLFLVLLKKFGQLSILTKIFAQLGYVEKVIENIKQNTDLVIDCFVDLLLIKKSSEIVQIFEDEKLINNENAELIIERSLGLIEYNQVVKLMKKYGIKRAGLIK</sequence>